<feature type="region of interest" description="Disordered" evidence="1">
    <location>
        <begin position="1"/>
        <end position="23"/>
    </location>
</feature>
<evidence type="ECO:0000313" key="3">
    <source>
        <dbReference type="Proteomes" id="UP001206206"/>
    </source>
</evidence>
<name>A0ABT1P9L3_9ACTN</name>
<comment type="caution">
    <text evidence="2">The sequence shown here is derived from an EMBL/GenBank/DDBJ whole genome shotgun (WGS) entry which is preliminary data.</text>
</comment>
<sequence>MRRHGINYDTGFDPFGDGSSRPDFDPDAVRRDMAVIVNELHCDAVRVSGGEPERLSIAAEAAAAAGLEVWFAPFPCDMARDPLVEYFADCAQRAERIRATGAQVILVTGCEVSLFNPGFIPGDDLNARLHTMMRSPREWYTTELPAVIARLSTFLADVVAEARKHFGGPVSYAAGPWEHIDWTPFDIVGVDAYRADHNEATFRDEIRGHLRHGKPVAATEFGCCTYRGAGQRGGVGWMVLEKGDDGERHFKEPLERDEREQSRYFTELLGVFEEEGLDAAFWFTYAAWQLIHHDADPARDTDMAGYGVQAVLPDGTLRPKDVFHTIAAAYAEAKAG</sequence>
<dbReference type="EMBL" id="JANFNH010000005">
    <property type="protein sequence ID" value="MCQ4042044.1"/>
    <property type="molecule type" value="Genomic_DNA"/>
</dbReference>
<proteinExistence type="predicted"/>
<reference evidence="2 3" key="1">
    <citation type="submission" date="2022-06" db="EMBL/GenBank/DDBJ databases">
        <title>Draft genome sequence of type strain Streptomyces rubrisoli DSM 42083.</title>
        <authorList>
            <person name="Duangmal K."/>
            <person name="Klaysubun C."/>
        </authorList>
    </citation>
    <scope>NUCLEOTIDE SEQUENCE [LARGE SCALE GENOMIC DNA]</scope>
    <source>
        <strain evidence="2 3">DSM 42083</strain>
    </source>
</reference>
<keyword evidence="3" id="KW-1185">Reference proteome</keyword>
<evidence type="ECO:0000313" key="2">
    <source>
        <dbReference type="EMBL" id="MCQ4042044.1"/>
    </source>
</evidence>
<dbReference type="RefSeq" id="WP_255926048.1">
    <property type="nucleotide sequence ID" value="NZ_JANFNH010000005.1"/>
</dbReference>
<dbReference type="Gene3D" id="3.20.20.80">
    <property type="entry name" value="Glycosidases"/>
    <property type="match status" value="1"/>
</dbReference>
<evidence type="ECO:0008006" key="4">
    <source>
        <dbReference type="Google" id="ProtNLM"/>
    </source>
</evidence>
<evidence type="ECO:0000256" key="1">
    <source>
        <dbReference type="SAM" id="MobiDB-lite"/>
    </source>
</evidence>
<organism evidence="2 3">
    <name type="scientific">Streptantibioticus rubrisoli</name>
    <dbReference type="NCBI Taxonomy" id="1387313"/>
    <lineage>
        <taxon>Bacteria</taxon>
        <taxon>Bacillati</taxon>
        <taxon>Actinomycetota</taxon>
        <taxon>Actinomycetes</taxon>
        <taxon>Kitasatosporales</taxon>
        <taxon>Streptomycetaceae</taxon>
        <taxon>Streptantibioticus</taxon>
    </lineage>
</organism>
<dbReference type="SUPFAM" id="SSF51445">
    <property type="entry name" value="(Trans)glycosidases"/>
    <property type="match status" value="1"/>
</dbReference>
<dbReference type="Proteomes" id="UP001206206">
    <property type="component" value="Unassembled WGS sequence"/>
</dbReference>
<protein>
    <recommendedName>
        <fullName evidence="4">Abortive infection protein</fullName>
    </recommendedName>
</protein>
<dbReference type="InterPro" id="IPR017853">
    <property type="entry name" value="GH"/>
</dbReference>
<accession>A0ABT1P9L3</accession>
<gene>
    <name evidence="2" type="ORF">NON19_08360</name>
</gene>